<dbReference type="InterPro" id="IPR001952">
    <property type="entry name" value="Alkaline_phosphatase"/>
</dbReference>
<evidence type="ECO:0000313" key="13">
    <source>
        <dbReference type="EMBL" id="TPX54705.1"/>
    </source>
</evidence>
<feature type="binding site" evidence="9">
    <location>
        <position position="455"/>
    </location>
    <ligand>
        <name>Zn(2+)</name>
        <dbReference type="ChEBI" id="CHEBI:29105"/>
        <label>2</label>
    </ligand>
</feature>
<keyword evidence="6 9" id="KW-0862">Zinc</keyword>
<feature type="binding site" evidence="9">
    <location>
        <position position="335"/>
    </location>
    <ligand>
        <name>Zn(2+)</name>
        <dbReference type="ChEBI" id="CHEBI:29105"/>
        <label>2</label>
    </ligand>
</feature>
<dbReference type="GO" id="GO:0004035">
    <property type="term" value="F:alkaline phosphatase activity"/>
    <property type="evidence" value="ECO:0007669"/>
    <property type="project" value="UniProtKB-EC"/>
</dbReference>
<dbReference type="STRING" id="109895.A0A507DTZ6"/>
<dbReference type="Pfam" id="PF00245">
    <property type="entry name" value="Alk_phosphatase"/>
    <property type="match status" value="1"/>
</dbReference>
<feature type="binding site" evidence="9">
    <location>
        <position position="296"/>
    </location>
    <ligand>
        <name>Zn(2+)</name>
        <dbReference type="ChEBI" id="CHEBI:29105"/>
        <label>2</label>
    </ligand>
</feature>
<dbReference type="Gene3D" id="1.10.60.40">
    <property type="match status" value="1"/>
</dbReference>
<feature type="binding site" evidence="9">
    <location>
        <position position="292"/>
    </location>
    <ligand>
        <name>Zn(2+)</name>
        <dbReference type="ChEBI" id="CHEBI:29105"/>
        <label>2</label>
    </ligand>
</feature>
<protein>
    <recommendedName>
        <fullName evidence="2 11">Alkaline phosphatase</fullName>
        <ecNumber evidence="2 11">3.1.3.1</ecNumber>
    </recommendedName>
</protein>
<feature type="signal peptide" evidence="12">
    <location>
        <begin position="1"/>
        <end position="18"/>
    </location>
</feature>
<keyword evidence="12" id="KW-0732">Signal</keyword>
<feature type="active site" description="Phosphoserine intermediate" evidence="8">
    <location>
        <position position="94"/>
    </location>
</feature>
<comment type="caution">
    <text evidence="13">The sequence shown here is derived from an EMBL/GenBank/DDBJ whole genome shotgun (WGS) entry which is preliminary data.</text>
</comment>
<dbReference type="PANTHER" id="PTHR11596">
    <property type="entry name" value="ALKALINE PHOSPHATASE"/>
    <property type="match status" value="1"/>
</dbReference>
<evidence type="ECO:0000256" key="12">
    <source>
        <dbReference type="SAM" id="SignalP"/>
    </source>
</evidence>
<feature type="binding site" evidence="9">
    <location>
        <position position="147"/>
    </location>
    <ligand>
        <name>Mg(2+)</name>
        <dbReference type="ChEBI" id="CHEBI:18420"/>
    </ligand>
</feature>
<name>A0A507DTZ6_9FUNG</name>
<evidence type="ECO:0000256" key="7">
    <source>
        <dbReference type="ARBA" id="ARBA00022842"/>
    </source>
</evidence>
<feature type="chain" id="PRO_5021460378" description="Alkaline phosphatase" evidence="12">
    <location>
        <begin position="19"/>
        <end position="528"/>
    </location>
</feature>
<evidence type="ECO:0000256" key="3">
    <source>
        <dbReference type="ARBA" id="ARBA00022553"/>
    </source>
</evidence>
<dbReference type="GO" id="GO:0000329">
    <property type="term" value="C:fungal-type vacuole membrane"/>
    <property type="evidence" value="ECO:0007669"/>
    <property type="project" value="TreeGrafter"/>
</dbReference>
<comment type="cofactor">
    <cofactor evidence="9">
        <name>Zn(2+)</name>
        <dbReference type="ChEBI" id="CHEBI:29105"/>
    </cofactor>
    <text evidence="9">Binds 2 Zn(2+) ions.</text>
</comment>
<dbReference type="PROSITE" id="PS00123">
    <property type="entry name" value="ALKALINE_PHOSPHATASE"/>
    <property type="match status" value="1"/>
</dbReference>
<dbReference type="SUPFAM" id="SSF53649">
    <property type="entry name" value="Alkaline phosphatase-like"/>
    <property type="match status" value="1"/>
</dbReference>
<dbReference type="Proteomes" id="UP000318582">
    <property type="component" value="Unassembled WGS sequence"/>
</dbReference>
<keyword evidence="4 9" id="KW-0479">Metal-binding</keyword>
<proteinExistence type="inferred from homology"/>
<dbReference type="CDD" id="cd16012">
    <property type="entry name" value="ALP"/>
    <property type="match status" value="1"/>
</dbReference>
<gene>
    <name evidence="13" type="primary">PHO8</name>
    <name evidence="13" type="ORF">PhCBS80983_g05816</name>
</gene>
<evidence type="ECO:0000256" key="2">
    <source>
        <dbReference type="ARBA" id="ARBA00012647"/>
    </source>
</evidence>
<feature type="binding site" evidence="9">
    <location>
        <position position="46"/>
    </location>
    <ligand>
        <name>Mg(2+)</name>
        <dbReference type="ChEBI" id="CHEBI:18420"/>
    </ligand>
</feature>
<evidence type="ECO:0000256" key="5">
    <source>
        <dbReference type="ARBA" id="ARBA00022801"/>
    </source>
</evidence>
<dbReference type="PANTHER" id="PTHR11596:SF5">
    <property type="entry name" value="ALKALINE PHOSPHATASE"/>
    <property type="match status" value="1"/>
</dbReference>
<feature type="binding site" evidence="9">
    <location>
        <position position="46"/>
    </location>
    <ligand>
        <name>Zn(2+)</name>
        <dbReference type="ChEBI" id="CHEBI:29105"/>
        <label>2</label>
    </ligand>
</feature>
<comment type="catalytic activity">
    <reaction evidence="11">
        <text>a phosphate monoester + H2O = an alcohol + phosphate</text>
        <dbReference type="Rhea" id="RHEA:15017"/>
        <dbReference type="ChEBI" id="CHEBI:15377"/>
        <dbReference type="ChEBI" id="CHEBI:30879"/>
        <dbReference type="ChEBI" id="CHEBI:43474"/>
        <dbReference type="ChEBI" id="CHEBI:67140"/>
        <dbReference type="EC" id="3.1.3.1"/>
    </reaction>
</comment>
<dbReference type="InterPro" id="IPR018299">
    <property type="entry name" value="Alkaline_phosphatase_AS"/>
</dbReference>
<keyword evidence="14" id="KW-1185">Reference proteome</keyword>
<evidence type="ECO:0000256" key="11">
    <source>
        <dbReference type="RuleBase" id="RU003947"/>
    </source>
</evidence>
<evidence type="ECO:0000256" key="9">
    <source>
        <dbReference type="PIRSR" id="PIRSR601952-2"/>
    </source>
</evidence>
<evidence type="ECO:0000256" key="6">
    <source>
        <dbReference type="ARBA" id="ARBA00022833"/>
    </source>
</evidence>
<feature type="binding site" evidence="9">
    <location>
        <position position="145"/>
    </location>
    <ligand>
        <name>Mg(2+)</name>
        <dbReference type="ChEBI" id="CHEBI:18420"/>
    </ligand>
</feature>
<dbReference type="PRINTS" id="PR00113">
    <property type="entry name" value="ALKPHPHTASE"/>
</dbReference>
<evidence type="ECO:0000256" key="10">
    <source>
        <dbReference type="RuleBase" id="RU003946"/>
    </source>
</evidence>
<keyword evidence="5 11" id="KW-0378">Hydrolase</keyword>
<organism evidence="13 14">
    <name type="scientific">Powellomyces hirtus</name>
    <dbReference type="NCBI Taxonomy" id="109895"/>
    <lineage>
        <taxon>Eukaryota</taxon>
        <taxon>Fungi</taxon>
        <taxon>Fungi incertae sedis</taxon>
        <taxon>Chytridiomycota</taxon>
        <taxon>Chytridiomycota incertae sedis</taxon>
        <taxon>Chytridiomycetes</taxon>
        <taxon>Spizellomycetales</taxon>
        <taxon>Powellomycetaceae</taxon>
        <taxon>Powellomyces</taxon>
    </lineage>
</organism>
<sequence length="528" mass="57070">MKLTSACIILTATGLVSAQFAPKPKGKCLPGTSPSGVKNVVLLISDGFGPASQTTARTFFQARDKLPYEWKSPLDDIIVGTVRTKAYDNWITDSASAATAYACGVKTFNAGIGVTFDNQNCPTILEAAKRSGLRTGLVTTTRVTHATPAGFAAHVPERDWEALIAQQLIGDNPTGGRELDVLFGGGASYFFPNTTKGSKRDDARDLHAEATTKFGWKNVATTRAQFDAVPSDKSALPLLATFTNSHMNYEIDRNSTLEPSLADMTKKALDTLKDGSENGKGFFLMVEGGRIDHAGHINDPAGHLHDIKAYWDTLELVKKFADEDGNTLVIHVSDHETGGLTVARQMNANQKDGATDDSGSWPYRWFPEALFKATASTEKLAGLIRAEAKANPAGDLVTYAKNLVVKSYGIDVKDEEITNLIAALKRERGSTQFTEWALGELLNSRAELGWTTHGHSGVDVLLGTYGRTGASIRGSYENTEISTIIQQRLNLDLGTVKFAYPPPPMPAPEALARRAEKKAQEHAYGLHN</sequence>
<dbReference type="Gene3D" id="3.40.720.10">
    <property type="entry name" value="Alkaline Phosphatase, subunit A"/>
    <property type="match status" value="1"/>
</dbReference>
<dbReference type="EMBL" id="QEAQ01000144">
    <property type="protein sequence ID" value="TPX54705.1"/>
    <property type="molecule type" value="Genomic_DNA"/>
</dbReference>
<dbReference type="GO" id="GO:0046872">
    <property type="term" value="F:metal ion binding"/>
    <property type="evidence" value="ECO:0007669"/>
    <property type="project" value="UniProtKB-KW"/>
</dbReference>
<comment type="similarity">
    <text evidence="1 10">Belongs to the alkaline phosphatase family.</text>
</comment>
<accession>A0A507DTZ6</accession>
<dbReference type="SMART" id="SM00098">
    <property type="entry name" value="alkPPc"/>
    <property type="match status" value="1"/>
</dbReference>
<keyword evidence="7 9" id="KW-0460">Magnesium</keyword>
<feature type="binding site" evidence="9">
    <location>
        <position position="287"/>
    </location>
    <ligand>
        <name>Mg(2+)</name>
        <dbReference type="ChEBI" id="CHEBI:18420"/>
    </ligand>
</feature>
<dbReference type="AlphaFoldDB" id="A0A507DTZ6"/>
<comment type="cofactor">
    <cofactor evidence="9">
        <name>Mg(2+)</name>
        <dbReference type="ChEBI" id="CHEBI:18420"/>
    </cofactor>
    <text evidence="9">Binds 1 Mg(2+) ion.</text>
</comment>
<evidence type="ECO:0000313" key="14">
    <source>
        <dbReference type="Proteomes" id="UP000318582"/>
    </source>
</evidence>
<dbReference type="EC" id="3.1.3.1" evidence="2 11"/>
<feature type="binding site" evidence="9">
    <location>
        <position position="334"/>
    </location>
    <ligand>
        <name>Zn(2+)</name>
        <dbReference type="ChEBI" id="CHEBI:29105"/>
        <label>2</label>
    </ligand>
</feature>
<reference evidence="13 14" key="1">
    <citation type="journal article" date="2019" name="Sci. Rep.">
        <title>Comparative genomics of chytrid fungi reveal insights into the obligate biotrophic and pathogenic lifestyle of Synchytrium endobioticum.</title>
        <authorList>
            <person name="van de Vossenberg B.T.L.H."/>
            <person name="Warris S."/>
            <person name="Nguyen H.D.T."/>
            <person name="van Gent-Pelzer M.P.E."/>
            <person name="Joly D.L."/>
            <person name="van de Geest H.C."/>
            <person name="Bonants P.J.M."/>
            <person name="Smith D.S."/>
            <person name="Levesque C.A."/>
            <person name="van der Lee T.A.J."/>
        </authorList>
    </citation>
    <scope>NUCLEOTIDE SEQUENCE [LARGE SCALE GENOMIC DNA]</scope>
    <source>
        <strain evidence="13 14">CBS 809.83</strain>
    </source>
</reference>
<dbReference type="InterPro" id="IPR017850">
    <property type="entry name" value="Alkaline_phosphatase_core_sf"/>
</dbReference>
<keyword evidence="3" id="KW-0597">Phosphoprotein</keyword>
<evidence type="ECO:0000256" key="4">
    <source>
        <dbReference type="ARBA" id="ARBA00022723"/>
    </source>
</evidence>
<evidence type="ECO:0000256" key="1">
    <source>
        <dbReference type="ARBA" id="ARBA00005984"/>
    </source>
</evidence>
<evidence type="ECO:0000256" key="8">
    <source>
        <dbReference type="PIRSR" id="PIRSR601952-1"/>
    </source>
</evidence>